<dbReference type="InterPro" id="IPR017871">
    <property type="entry name" value="ABC_transporter-like_CS"/>
</dbReference>
<keyword evidence="3" id="KW-1003">Cell membrane</keyword>
<dbReference type="CDD" id="cd03262">
    <property type="entry name" value="ABC_HisP_GlnQ"/>
    <property type="match status" value="1"/>
</dbReference>
<evidence type="ECO:0000313" key="9">
    <source>
        <dbReference type="Proteomes" id="UP000552644"/>
    </source>
</evidence>
<dbReference type="PANTHER" id="PTHR43166:SF35">
    <property type="entry name" value="L-CYSTINE IMPORT ATP-BINDING PROTEIN TCYN"/>
    <property type="match status" value="1"/>
</dbReference>
<sequence length="266" mass="29257">MNGNVAIDVRGLHKSFGETEVLRSVDLTVYSGEVVVIMGPSGSGKTTLIRCMNLLDEPDAGSVTVHGRTLSYPARGSGRSRRRLIRDIRVRTAMVFQHLNLFPHMTVLQNVIEGPISVRRLPRPYAVEMGERLLAHVGLGDKRDEYPARLSGGQRQRVAIARALAMEPEVILLDEPTSALDPELGAEVLQTMRSLAACGMTMVVITHEIPFAREVADRVAFMDAGYILEEQRPSVFFGAPATARARSFLHLMTEDDDPRPGLEQTG</sequence>
<keyword evidence="6" id="KW-0472">Membrane</keyword>
<feature type="domain" description="ABC transporter" evidence="7">
    <location>
        <begin position="7"/>
        <end position="249"/>
    </location>
</feature>
<accession>A0A7W7VLW8</accession>
<dbReference type="Pfam" id="PF00005">
    <property type="entry name" value="ABC_tran"/>
    <property type="match status" value="1"/>
</dbReference>
<evidence type="ECO:0000256" key="6">
    <source>
        <dbReference type="ARBA" id="ARBA00023136"/>
    </source>
</evidence>
<dbReference type="PIRSF" id="PIRSF039085">
    <property type="entry name" value="ABC_ATPase_HisP"/>
    <property type="match status" value="1"/>
</dbReference>
<evidence type="ECO:0000313" key="8">
    <source>
        <dbReference type="EMBL" id="MBB4915028.1"/>
    </source>
</evidence>
<dbReference type="SUPFAM" id="SSF52540">
    <property type="entry name" value="P-loop containing nucleoside triphosphate hydrolases"/>
    <property type="match status" value="1"/>
</dbReference>
<gene>
    <name evidence="8" type="ORF">FHS44_002113</name>
</gene>
<dbReference type="Proteomes" id="UP000552644">
    <property type="component" value="Unassembled WGS sequence"/>
</dbReference>
<name>A0A7W7VLW8_9ACTN</name>
<evidence type="ECO:0000256" key="3">
    <source>
        <dbReference type="ARBA" id="ARBA00022475"/>
    </source>
</evidence>
<evidence type="ECO:0000256" key="5">
    <source>
        <dbReference type="ARBA" id="ARBA00022840"/>
    </source>
</evidence>
<protein>
    <submittedName>
        <fullName evidence="8">Cystine transport system ATP-binding protein</fullName>
        <ecNumber evidence="8">3.6.3.-</ecNumber>
    </submittedName>
</protein>
<dbReference type="GO" id="GO:0005524">
    <property type="term" value="F:ATP binding"/>
    <property type="evidence" value="ECO:0007669"/>
    <property type="project" value="UniProtKB-KW"/>
</dbReference>
<keyword evidence="8" id="KW-0378">Hydrolase</keyword>
<dbReference type="GO" id="GO:0016887">
    <property type="term" value="F:ATP hydrolysis activity"/>
    <property type="evidence" value="ECO:0007669"/>
    <property type="project" value="InterPro"/>
</dbReference>
<dbReference type="GO" id="GO:0005886">
    <property type="term" value="C:plasma membrane"/>
    <property type="evidence" value="ECO:0007669"/>
    <property type="project" value="UniProtKB-SubCell"/>
</dbReference>
<keyword evidence="4" id="KW-0547">Nucleotide-binding</keyword>
<evidence type="ECO:0000256" key="4">
    <source>
        <dbReference type="ARBA" id="ARBA00022741"/>
    </source>
</evidence>
<reference evidence="8 9" key="1">
    <citation type="submission" date="2020-08" db="EMBL/GenBank/DDBJ databases">
        <title>Genomic Encyclopedia of Type Strains, Phase III (KMG-III): the genomes of soil and plant-associated and newly described type strains.</title>
        <authorList>
            <person name="Whitman W."/>
        </authorList>
    </citation>
    <scope>NUCLEOTIDE SEQUENCE [LARGE SCALE GENOMIC DNA]</scope>
    <source>
        <strain evidence="8 9">CECT 8840</strain>
    </source>
</reference>
<evidence type="ECO:0000259" key="7">
    <source>
        <dbReference type="PROSITE" id="PS50893"/>
    </source>
</evidence>
<dbReference type="InterPro" id="IPR003439">
    <property type="entry name" value="ABC_transporter-like_ATP-bd"/>
</dbReference>
<dbReference type="PROSITE" id="PS00211">
    <property type="entry name" value="ABC_TRANSPORTER_1"/>
    <property type="match status" value="1"/>
</dbReference>
<organism evidence="8 9">
    <name type="scientific">Streptosporangium saharense</name>
    <dbReference type="NCBI Taxonomy" id="1706840"/>
    <lineage>
        <taxon>Bacteria</taxon>
        <taxon>Bacillati</taxon>
        <taxon>Actinomycetota</taxon>
        <taxon>Actinomycetes</taxon>
        <taxon>Streptosporangiales</taxon>
        <taxon>Streptosporangiaceae</taxon>
        <taxon>Streptosporangium</taxon>
    </lineage>
</organism>
<dbReference type="Gene3D" id="3.40.50.300">
    <property type="entry name" value="P-loop containing nucleotide triphosphate hydrolases"/>
    <property type="match status" value="1"/>
</dbReference>
<dbReference type="EMBL" id="JACHJP010000002">
    <property type="protein sequence ID" value="MBB4915028.1"/>
    <property type="molecule type" value="Genomic_DNA"/>
</dbReference>
<dbReference type="PROSITE" id="PS50893">
    <property type="entry name" value="ABC_TRANSPORTER_2"/>
    <property type="match status" value="1"/>
</dbReference>
<proteinExistence type="predicted"/>
<dbReference type="GO" id="GO:0015424">
    <property type="term" value="F:ABC-type amino acid transporter activity"/>
    <property type="evidence" value="ECO:0007669"/>
    <property type="project" value="InterPro"/>
</dbReference>
<keyword evidence="2" id="KW-0813">Transport</keyword>
<keyword evidence="9" id="KW-1185">Reference proteome</keyword>
<dbReference type="InterPro" id="IPR050086">
    <property type="entry name" value="MetN_ABC_transporter-like"/>
</dbReference>
<dbReference type="SMART" id="SM00382">
    <property type="entry name" value="AAA"/>
    <property type="match status" value="1"/>
</dbReference>
<comment type="caution">
    <text evidence="8">The sequence shown here is derived from an EMBL/GenBank/DDBJ whole genome shotgun (WGS) entry which is preliminary data.</text>
</comment>
<dbReference type="InterPro" id="IPR003593">
    <property type="entry name" value="AAA+_ATPase"/>
</dbReference>
<evidence type="ECO:0000256" key="2">
    <source>
        <dbReference type="ARBA" id="ARBA00022448"/>
    </source>
</evidence>
<dbReference type="InterPro" id="IPR030679">
    <property type="entry name" value="ABC_ATPase_HisP-typ"/>
</dbReference>
<dbReference type="EC" id="3.6.3.-" evidence="8"/>
<dbReference type="AlphaFoldDB" id="A0A7W7VLW8"/>
<dbReference type="InterPro" id="IPR027417">
    <property type="entry name" value="P-loop_NTPase"/>
</dbReference>
<dbReference type="RefSeq" id="WP_184713748.1">
    <property type="nucleotide sequence ID" value="NZ_JACHJP010000002.1"/>
</dbReference>
<keyword evidence="5 8" id="KW-0067">ATP-binding</keyword>
<evidence type="ECO:0000256" key="1">
    <source>
        <dbReference type="ARBA" id="ARBA00004202"/>
    </source>
</evidence>
<dbReference type="PANTHER" id="PTHR43166">
    <property type="entry name" value="AMINO ACID IMPORT ATP-BINDING PROTEIN"/>
    <property type="match status" value="1"/>
</dbReference>
<comment type="subcellular location">
    <subcellularLocation>
        <location evidence="1">Cell membrane</location>
        <topology evidence="1">Peripheral membrane protein</topology>
    </subcellularLocation>
</comment>